<evidence type="ECO:0000256" key="3">
    <source>
        <dbReference type="ARBA" id="ARBA00001947"/>
    </source>
</evidence>
<dbReference type="AlphaFoldDB" id="A0A0F9QCE3"/>
<evidence type="ECO:0000313" key="10">
    <source>
        <dbReference type="EMBL" id="KKN40199.1"/>
    </source>
</evidence>
<name>A0A0F9QCE3_9ZZZZ</name>
<dbReference type="GO" id="GO:0008237">
    <property type="term" value="F:metallopeptidase activity"/>
    <property type="evidence" value="ECO:0007669"/>
    <property type="project" value="UniProtKB-KW"/>
</dbReference>
<protein>
    <recommendedName>
        <fullName evidence="11">Aminopeptidase</fullName>
    </recommendedName>
</protein>
<keyword evidence="6" id="KW-0645">Protease</keyword>
<evidence type="ECO:0000256" key="4">
    <source>
        <dbReference type="ARBA" id="ARBA00008236"/>
    </source>
</evidence>
<comment type="similarity">
    <text evidence="4">Belongs to the peptidase M29 family.</text>
</comment>
<accession>A0A0F9QCE3</accession>
<keyword evidence="7" id="KW-0479">Metal-binding</keyword>
<dbReference type="InterPro" id="IPR052170">
    <property type="entry name" value="M29_Exopeptidase"/>
</dbReference>
<comment type="caution">
    <text evidence="10">The sequence shown here is derived from an EMBL/GenBank/DDBJ whole genome shotgun (WGS) entry which is preliminary data.</text>
</comment>
<comment type="cofactor">
    <cofactor evidence="2">
        <name>Mg(2+)</name>
        <dbReference type="ChEBI" id="CHEBI:18420"/>
    </cofactor>
</comment>
<keyword evidence="8" id="KW-0378">Hydrolase</keyword>
<gene>
    <name evidence="10" type="ORF">LCGC14_0735690</name>
</gene>
<evidence type="ECO:0000256" key="5">
    <source>
        <dbReference type="ARBA" id="ARBA00022438"/>
    </source>
</evidence>
<organism evidence="10">
    <name type="scientific">marine sediment metagenome</name>
    <dbReference type="NCBI Taxonomy" id="412755"/>
    <lineage>
        <taxon>unclassified sequences</taxon>
        <taxon>metagenomes</taxon>
        <taxon>ecological metagenomes</taxon>
    </lineage>
</organism>
<comment type="cofactor">
    <cofactor evidence="1">
        <name>Co(2+)</name>
        <dbReference type="ChEBI" id="CHEBI:48828"/>
    </cofactor>
</comment>
<evidence type="ECO:0000256" key="1">
    <source>
        <dbReference type="ARBA" id="ARBA00001941"/>
    </source>
</evidence>
<evidence type="ECO:0000256" key="2">
    <source>
        <dbReference type="ARBA" id="ARBA00001946"/>
    </source>
</evidence>
<dbReference type="Gene3D" id="3.40.1830.10">
    <property type="entry name" value="Thermophilic metalloprotease (M29)"/>
    <property type="match status" value="1"/>
</dbReference>
<evidence type="ECO:0008006" key="11">
    <source>
        <dbReference type="Google" id="ProtNLM"/>
    </source>
</evidence>
<dbReference type="GO" id="GO:0004177">
    <property type="term" value="F:aminopeptidase activity"/>
    <property type="evidence" value="ECO:0007669"/>
    <property type="project" value="UniProtKB-KW"/>
</dbReference>
<dbReference type="Pfam" id="PF02073">
    <property type="entry name" value="Peptidase_M29"/>
    <property type="match status" value="1"/>
</dbReference>
<reference evidence="10" key="1">
    <citation type="journal article" date="2015" name="Nature">
        <title>Complex archaea that bridge the gap between prokaryotes and eukaryotes.</title>
        <authorList>
            <person name="Spang A."/>
            <person name="Saw J.H."/>
            <person name="Jorgensen S.L."/>
            <person name="Zaremba-Niedzwiedzka K."/>
            <person name="Martijn J."/>
            <person name="Lind A.E."/>
            <person name="van Eijk R."/>
            <person name="Schleper C."/>
            <person name="Guy L."/>
            <person name="Ettema T.J."/>
        </authorList>
    </citation>
    <scope>NUCLEOTIDE SEQUENCE</scope>
</reference>
<comment type="cofactor">
    <cofactor evidence="3">
        <name>Zn(2+)</name>
        <dbReference type="ChEBI" id="CHEBI:29105"/>
    </cofactor>
</comment>
<dbReference type="InterPro" id="IPR035097">
    <property type="entry name" value="M29_N-terminal"/>
</dbReference>
<dbReference type="PANTHER" id="PTHR34448:SF1">
    <property type="entry name" value="BLL6088 PROTEIN"/>
    <property type="match status" value="1"/>
</dbReference>
<sequence>MINPFYEKLAIVAVNYSVNVKKGDRVFISGPIIAQELFKAIYMEVIKAGGHPLTLPQMEGNFEILLKYGSEAQVTYVDDILLKLYEEFDCAIQIFGDYNTRKLSLIDPSILGKYHGSPKRKKIIEVMTERESKGEYKWVIIPFPCHSHAQEANMDLFSYTDFVEKALLLDKVDPIKEWTEVKEKQEKLIKYLNNTDIIKVKGEDTELNFSVKGRTWENCCGLNNLPDGEVCTGPIEDSVNGQIRFTYPGLYNGREVENIYLEFKNGKVINANASKGGDLLEEILKIENADIIGEFAIGTNYGITKFTKNILFDEKIGGTIHCALGLGDPTTGSKNISAIHWDILKDMKKPGSQILADEIIIFEEGKWKIPQ</sequence>
<evidence type="ECO:0000256" key="8">
    <source>
        <dbReference type="ARBA" id="ARBA00022801"/>
    </source>
</evidence>
<evidence type="ECO:0000256" key="7">
    <source>
        <dbReference type="ARBA" id="ARBA00022723"/>
    </source>
</evidence>
<dbReference type="SUPFAM" id="SSF144052">
    <property type="entry name" value="Thermophilic metalloprotease-like"/>
    <property type="match status" value="1"/>
</dbReference>
<keyword evidence="5" id="KW-0031">Aminopeptidase</keyword>
<dbReference type="PANTHER" id="PTHR34448">
    <property type="entry name" value="AMINOPEPTIDASE"/>
    <property type="match status" value="1"/>
</dbReference>
<dbReference type="InterPro" id="IPR000787">
    <property type="entry name" value="Peptidase_M29"/>
</dbReference>
<evidence type="ECO:0000256" key="6">
    <source>
        <dbReference type="ARBA" id="ARBA00022670"/>
    </source>
</evidence>
<dbReference type="GO" id="GO:0046872">
    <property type="term" value="F:metal ion binding"/>
    <property type="evidence" value="ECO:0007669"/>
    <property type="project" value="UniProtKB-KW"/>
</dbReference>
<proteinExistence type="inferred from homology"/>
<keyword evidence="9" id="KW-0482">Metalloprotease</keyword>
<dbReference type="GO" id="GO:0006508">
    <property type="term" value="P:proteolysis"/>
    <property type="evidence" value="ECO:0007669"/>
    <property type="project" value="UniProtKB-KW"/>
</dbReference>
<evidence type="ECO:0000256" key="9">
    <source>
        <dbReference type="ARBA" id="ARBA00023049"/>
    </source>
</evidence>
<dbReference type="EMBL" id="LAZR01001718">
    <property type="protein sequence ID" value="KKN40199.1"/>
    <property type="molecule type" value="Genomic_DNA"/>
</dbReference>